<feature type="transmembrane region" description="Helical" evidence="1">
    <location>
        <begin position="159"/>
        <end position="176"/>
    </location>
</feature>
<keyword evidence="1" id="KW-0812">Transmembrane</keyword>
<feature type="transmembrane region" description="Helical" evidence="1">
    <location>
        <begin position="120"/>
        <end position="138"/>
    </location>
</feature>
<keyword evidence="1" id="KW-1133">Transmembrane helix</keyword>
<accession>A0ABR6ETZ9</accession>
<evidence type="ECO:0000313" key="2">
    <source>
        <dbReference type="EMBL" id="MBB2147898.1"/>
    </source>
</evidence>
<sequence length="220" mass="26209">MKLTEAQLKEIRNYLLAGPRYQETYNEIYDHIVNTLEDTEGEYDIDLVAQIIEEDFCSFPEIVLQEEIYKKQINKKYASQLWQEALNTFKFPEVFNNLLLVLMYGLLYRPAVHGDMISKIMYPSIWILSSTPALFYLGKRYFIDRNFLKTSIKYDFLHKTWILGLLQIQLFGYLFVSKHSPFNLSPESRYQFVFLVYFLTSIYVRAFIKFYNKKISVLAV</sequence>
<feature type="transmembrane region" description="Helical" evidence="1">
    <location>
        <begin position="188"/>
        <end position="208"/>
    </location>
</feature>
<organism evidence="2 3">
    <name type="scientific">Pedobacter gandavensis</name>
    <dbReference type="NCBI Taxonomy" id="2679963"/>
    <lineage>
        <taxon>Bacteria</taxon>
        <taxon>Pseudomonadati</taxon>
        <taxon>Bacteroidota</taxon>
        <taxon>Sphingobacteriia</taxon>
        <taxon>Sphingobacteriales</taxon>
        <taxon>Sphingobacteriaceae</taxon>
        <taxon>Pedobacter</taxon>
    </lineage>
</organism>
<proteinExistence type="predicted"/>
<evidence type="ECO:0000313" key="3">
    <source>
        <dbReference type="Proteomes" id="UP000636110"/>
    </source>
</evidence>
<dbReference type="Proteomes" id="UP000636110">
    <property type="component" value="Unassembled WGS sequence"/>
</dbReference>
<gene>
    <name evidence="2" type="ORF">GM920_03130</name>
</gene>
<keyword evidence="3" id="KW-1185">Reference proteome</keyword>
<reference evidence="2 3" key="1">
    <citation type="submission" date="2019-11" db="EMBL/GenBank/DDBJ databases">
        <title>Description of Pedobacter sp. LMG 31462T.</title>
        <authorList>
            <person name="Carlier A."/>
            <person name="Qi S."/>
            <person name="Vandamme P."/>
        </authorList>
    </citation>
    <scope>NUCLEOTIDE SEQUENCE [LARGE SCALE GENOMIC DNA]</scope>
    <source>
        <strain evidence="2 3">LMG 31462</strain>
    </source>
</reference>
<comment type="caution">
    <text evidence="2">The sequence shown here is derived from an EMBL/GenBank/DDBJ whole genome shotgun (WGS) entry which is preliminary data.</text>
</comment>
<keyword evidence="1" id="KW-0472">Membrane</keyword>
<protein>
    <recommendedName>
        <fullName evidence="4">DUF1129 family protein</fullName>
    </recommendedName>
</protein>
<name>A0ABR6ETZ9_9SPHI</name>
<feature type="transmembrane region" description="Helical" evidence="1">
    <location>
        <begin position="91"/>
        <end position="108"/>
    </location>
</feature>
<dbReference type="EMBL" id="WNXC01000001">
    <property type="protein sequence ID" value="MBB2147898.1"/>
    <property type="molecule type" value="Genomic_DNA"/>
</dbReference>
<evidence type="ECO:0000256" key="1">
    <source>
        <dbReference type="SAM" id="Phobius"/>
    </source>
</evidence>
<dbReference type="RefSeq" id="WP_182953326.1">
    <property type="nucleotide sequence ID" value="NZ_WNXC01000001.1"/>
</dbReference>
<evidence type="ECO:0008006" key="4">
    <source>
        <dbReference type="Google" id="ProtNLM"/>
    </source>
</evidence>